<dbReference type="InterPro" id="IPR021401">
    <property type="entry name" value="DUF3040"/>
</dbReference>
<dbReference type="AlphaFoldDB" id="A0A2A6FPL6"/>
<feature type="transmembrane region" description="Helical" evidence="2">
    <location>
        <begin position="67"/>
        <end position="87"/>
    </location>
</feature>
<gene>
    <name evidence="3" type="ORF">B5766_10600</name>
</gene>
<evidence type="ECO:0000256" key="1">
    <source>
        <dbReference type="SAM" id="MobiDB-lite"/>
    </source>
</evidence>
<sequence>MPLSEKEQRLLDEMERNLYRSDADFVSTTGGGHGIRPRSGRVVLGVIMTLAGTAVLVVGVAMQVAVVGLIVGVVGFAMMFSGVLMAVTPDRRLRASDAALPHTSTGAHGADSPPSTLRAGSSFMDKINERWDRRQDGGQ</sequence>
<evidence type="ECO:0000313" key="4">
    <source>
        <dbReference type="Proteomes" id="UP000219994"/>
    </source>
</evidence>
<feature type="transmembrane region" description="Helical" evidence="2">
    <location>
        <begin position="42"/>
        <end position="61"/>
    </location>
</feature>
<evidence type="ECO:0008006" key="5">
    <source>
        <dbReference type="Google" id="ProtNLM"/>
    </source>
</evidence>
<organism evidence="3 4">
    <name type="scientific">Candidatus Lumbricidiphila eiseniae</name>
    <dbReference type="NCBI Taxonomy" id="1969409"/>
    <lineage>
        <taxon>Bacteria</taxon>
        <taxon>Bacillati</taxon>
        <taxon>Actinomycetota</taxon>
        <taxon>Actinomycetes</taxon>
        <taxon>Micrococcales</taxon>
        <taxon>Microbacteriaceae</taxon>
        <taxon>Candidatus Lumbricidiphila</taxon>
    </lineage>
</organism>
<dbReference type="Proteomes" id="UP000219994">
    <property type="component" value="Unassembled WGS sequence"/>
</dbReference>
<keyword evidence="2" id="KW-0812">Transmembrane</keyword>
<name>A0A2A6FPL6_9MICO</name>
<dbReference type="EMBL" id="NAEP01000050">
    <property type="protein sequence ID" value="PDQ34620.1"/>
    <property type="molecule type" value="Genomic_DNA"/>
</dbReference>
<dbReference type="Pfam" id="PF11239">
    <property type="entry name" value="DUF3040"/>
    <property type="match status" value="1"/>
</dbReference>
<comment type="caution">
    <text evidence="3">The sequence shown here is derived from an EMBL/GenBank/DDBJ whole genome shotgun (WGS) entry which is preliminary data.</text>
</comment>
<feature type="region of interest" description="Disordered" evidence="1">
    <location>
        <begin position="97"/>
        <end position="139"/>
    </location>
</feature>
<evidence type="ECO:0000256" key="2">
    <source>
        <dbReference type="SAM" id="Phobius"/>
    </source>
</evidence>
<evidence type="ECO:0000313" key="3">
    <source>
        <dbReference type="EMBL" id="PDQ34620.1"/>
    </source>
</evidence>
<accession>A0A2A6FPL6</accession>
<proteinExistence type="predicted"/>
<keyword evidence="2" id="KW-1133">Transmembrane helix</keyword>
<reference evidence="4" key="1">
    <citation type="submission" date="2017-03" db="EMBL/GenBank/DDBJ databases">
        <authorList>
            <person name="Lund M.B."/>
        </authorList>
    </citation>
    <scope>NUCLEOTIDE SEQUENCE [LARGE SCALE GENOMIC DNA]</scope>
</reference>
<feature type="compositionally biased region" description="Basic and acidic residues" evidence="1">
    <location>
        <begin position="126"/>
        <end position="139"/>
    </location>
</feature>
<keyword evidence="2" id="KW-0472">Membrane</keyword>
<protein>
    <recommendedName>
        <fullName evidence="5">DUF3040 domain-containing protein</fullName>
    </recommendedName>
</protein>